<evidence type="ECO:0000256" key="1">
    <source>
        <dbReference type="SAM" id="Coils"/>
    </source>
</evidence>
<evidence type="ECO:0000313" key="4">
    <source>
        <dbReference type="Proteomes" id="UP000230233"/>
    </source>
</evidence>
<dbReference type="EMBL" id="PDUG01000011">
    <property type="protein sequence ID" value="PIC13727.1"/>
    <property type="molecule type" value="Genomic_DNA"/>
</dbReference>
<protein>
    <submittedName>
        <fullName evidence="3">Uncharacterized protein</fullName>
    </submittedName>
</protein>
<reference evidence="4" key="1">
    <citation type="submission" date="2017-10" db="EMBL/GenBank/DDBJ databases">
        <title>Rapid genome shrinkage in a self-fertile nematode reveals novel sperm competition proteins.</title>
        <authorList>
            <person name="Yin D."/>
            <person name="Schwarz E.M."/>
            <person name="Thomas C.G."/>
            <person name="Felde R.L."/>
            <person name="Korf I.F."/>
            <person name="Cutter A.D."/>
            <person name="Schartner C.M."/>
            <person name="Ralston E.J."/>
            <person name="Meyer B.J."/>
            <person name="Haag E.S."/>
        </authorList>
    </citation>
    <scope>NUCLEOTIDE SEQUENCE [LARGE SCALE GENOMIC DNA]</scope>
    <source>
        <strain evidence="4">JU1422</strain>
    </source>
</reference>
<evidence type="ECO:0000313" key="3">
    <source>
        <dbReference type="EMBL" id="PIC13727.1"/>
    </source>
</evidence>
<name>A0A2G5SFC8_9PELO</name>
<keyword evidence="4" id="KW-1185">Reference proteome</keyword>
<feature type="region of interest" description="Disordered" evidence="2">
    <location>
        <begin position="1"/>
        <end position="37"/>
    </location>
</feature>
<feature type="compositionally biased region" description="Polar residues" evidence="2">
    <location>
        <begin position="68"/>
        <end position="90"/>
    </location>
</feature>
<sequence length="412" mass="46738">MDEPFNSGPDGSGVQTPDDQHHDAENMYSRIRKRRSNEVCESYLKEDQYDADNMYKRVYKRRSKEFAKSSTTNGTTSMPNAQTTTTKHSNVTNSTVDRLANKKTILDLRKKYDKAIALHEKASAEVERVQRLEKSHREKLEELISKRRLCQNSSNWDSYTRRICETLLLIHANEEDIKKALEIEEFSKDDMETAEAKWKLEATNLTNHSNATNSTEDRLAHKKTIQTLGTKYGETIPLYKKASAEVKKKHLNRKNIQNRSCLNSFSSRLQKKQHSLDEIEKNLQKARKIEESTKEDDSSCSSTCSTPLLSSPATSVSNTPSPAPAPVTVSPSEYDNPPLLYAKAFFADDKSDKNGFIVVPEGLHVVSYDVPDGAFETEWQKKAYEVFLMQLTLMADAKEGALDHDESSPNLD</sequence>
<feature type="region of interest" description="Disordered" evidence="2">
    <location>
        <begin position="64"/>
        <end position="90"/>
    </location>
</feature>
<evidence type="ECO:0000256" key="2">
    <source>
        <dbReference type="SAM" id="MobiDB-lite"/>
    </source>
</evidence>
<proteinExistence type="predicted"/>
<feature type="region of interest" description="Disordered" evidence="2">
    <location>
        <begin position="289"/>
        <end position="333"/>
    </location>
</feature>
<gene>
    <name evidence="3" type="ORF">B9Z55_027588</name>
</gene>
<feature type="coiled-coil region" evidence="1">
    <location>
        <begin position="119"/>
        <end position="146"/>
    </location>
</feature>
<comment type="caution">
    <text evidence="3">The sequence shown here is derived from an EMBL/GenBank/DDBJ whole genome shotgun (WGS) entry which is preliminary data.</text>
</comment>
<feature type="compositionally biased region" description="Low complexity" evidence="2">
    <location>
        <begin position="299"/>
        <end position="332"/>
    </location>
</feature>
<accession>A0A2G5SFC8</accession>
<dbReference type="AlphaFoldDB" id="A0A2G5SFC8"/>
<organism evidence="3 4">
    <name type="scientific">Caenorhabditis nigoni</name>
    <dbReference type="NCBI Taxonomy" id="1611254"/>
    <lineage>
        <taxon>Eukaryota</taxon>
        <taxon>Metazoa</taxon>
        <taxon>Ecdysozoa</taxon>
        <taxon>Nematoda</taxon>
        <taxon>Chromadorea</taxon>
        <taxon>Rhabditida</taxon>
        <taxon>Rhabditina</taxon>
        <taxon>Rhabditomorpha</taxon>
        <taxon>Rhabditoidea</taxon>
        <taxon>Rhabditidae</taxon>
        <taxon>Peloderinae</taxon>
        <taxon>Caenorhabditis</taxon>
    </lineage>
</organism>
<dbReference type="Proteomes" id="UP000230233">
    <property type="component" value="Unassembled WGS sequence"/>
</dbReference>
<keyword evidence="1" id="KW-0175">Coiled coil</keyword>